<organism evidence="1 2">
    <name type="scientific">Aspergillus nanangensis</name>
    <dbReference type="NCBI Taxonomy" id="2582783"/>
    <lineage>
        <taxon>Eukaryota</taxon>
        <taxon>Fungi</taxon>
        <taxon>Dikarya</taxon>
        <taxon>Ascomycota</taxon>
        <taxon>Pezizomycotina</taxon>
        <taxon>Eurotiomycetes</taxon>
        <taxon>Eurotiomycetidae</taxon>
        <taxon>Eurotiales</taxon>
        <taxon>Aspergillaceae</taxon>
        <taxon>Aspergillus</taxon>
        <taxon>Aspergillus subgen. Circumdati</taxon>
    </lineage>
</organism>
<name>A0AAD4CKE4_ASPNN</name>
<reference evidence="1" key="2">
    <citation type="submission" date="2020-02" db="EMBL/GenBank/DDBJ databases">
        <authorList>
            <person name="Gilchrist C.L.M."/>
            <person name="Chooi Y.-H."/>
        </authorList>
    </citation>
    <scope>NUCLEOTIDE SEQUENCE</scope>
    <source>
        <strain evidence="1">MST-FP2251</strain>
    </source>
</reference>
<sequence length="178" mass="21116">MAHFTIENRHALQENTRKTLKEFFDTTYDSANPPIRFIGRIANREVDSDHFFESLQELVQNIEEFVTSCRPDTEIRFLAASRWPKRCSYFVLDVNNREYCYESAHVFMEEIPVYILQLSKRAKIYRYEKEDKTIVKRLRTMHNVHGQDPLPLFDDCTTSCTHSSARDWEVLLQNATPM</sequence>
<comment type="caution">
    <text evidence="1">The sequence shown here is derived from an EMBL/GenBank/DDBJ whole genome shotgun (WGS) entry which is preliminary data.</text>
</comment>
<gene>
    <name evidence="1" type="ORF">FE257_009154</name>
</gene>
<keyword evidence="2" id="KW-1185">Reference proteome</keyword>
<evidence type="ECO:0000313" key="2">
    <source>
        <dbReference type="Proteomes" id="UP001194746"/>
    </source>
</evidence>
<dbReference type="EMBL" id="VCAU01000050">
    <property type="protein sequence ID" value="KAF9888159.1"/>
    <property type="molecule type" value="Genomic_DNA"/>
</dbReference>
<accession>A0AAD4CKE4</accession>
<proteinExistence type="predicted"/>
<evidence type="ECO:0000313" key="1">
    <source>
        <dbReference type="EMBL" id="KAF9888159.1"/>
    </source>
</evidence>
<reference evidence="1" key="1">
    <citation type="journal article" date="2019" name="Beilstein J. Org. Chem.">
        <title>Nanangenines: drimane sesquiterpenoids as the dominant metabolite cohort of a novel Australian fungus, Aspergillus nanangensis.</title>
        <authorList>
            <person name="Lacey H.J."/>
            <person name="Gilchrist C.L.M."/>
            <person name="Crombie A."/>
            <person name="Kalaitzis J.A."/>
            <person name="Vuong D."/>
            <person name="Rutledge P.J."/>
            <person name="Turner P."/>
            <person name="Pitt J.I."/>
            <person name="Lacey E."/>
            <person name="Chooi Y.H."/>
            <person name="Piggott A.M."/>
        </authorList>
    </citation>
    <scope>NUCLEOTIDE SEQUENCE</scope>
    <source>
        <strain evidence="1">MST-FP2251</strain>
    </source>
</reference>
<dbReference type="Proteomes" id="UP001194746">
    <property type="component" value="Unassembled WGS sequence"/>
</dbReference>
<protein>
    <submittedName>
        <fullName evidence="1">Uncharacterized protein</fullName>
    </submittedName>
</protein>
<dbReference type="AlphaFoldDB" id="A0AAD4CKE4"/>